<keyword evidence="5" id="KW-0999">Mitochondrion inner membrane</keyword>
<evidence type="ECO:0000256" key="10">
    <source>
        <dbReference type="ARBA" id="ARBA00023136"/>
    </source>
</evidence>
<evidence type="ECO:0000256" key="12">
    <source>
        <dbReference type="RuleBase" id="RU003651"/>
    </source>
</evidence>
<evidence type="ECO:0000256" key="5">
    <source>
        <dbReference type="ARBA" id="ARBA00022792"/>
    </source>
</evidence>
<dbReference type="GO" id="GO:0005743">
    <property type="term" value="C:mitochondrial inner membrane"/>
    <property type="evidence" value="ECO:0007669"/>
    <property type="project" value="UniProtKB-SubCell"/>
</dbReference>
<dbReference type="Pfam" id="PF25426">
    <property type="entry name" value="AAA_lid_BCS1"/>
    <property type="match status" value="1"/>
</dbReference>
<evidence type="ECO:0000259" key="14">
    <source>
        <dbReference type="SMART" id="SM01024"/>
    </source>
</evidence>
<proteinExistence type="inferred from homology"/>
<dbReference type="InterPro" id="IPR003960">
    <property type="entry name" value="ATPase_AAA_CS"/>
</dbReference>
<keyword evidence="6" id="KW-0378">Hydrolase</keyword>
<evidence type="ECO:0000256" key="3">
    <source>
        <dbReference type="ARBA" id="ARBA00022692"/>
    </source>
</evidence>
<name>A0A9P6G8Z0_9PLEO</name>
<protein>
    <submittedName>
        <fullName evidence="15">Mitochondrial chaperone bcs1</fullName>
    </submittedName>
</protein>
<comment type="subcellular location">
    <subcellularLocation>
        <location evidence="1">Mitochondrion inner membrane</location>
        <topology evidence="1">Single-pass membrane protein</topology>
    </subcellularLocation>
</comment>
<evidence type="ECO:0000256" key="11">
    <source>
        <dbReference type="ARBA" id="ARBA00048778"/>
    </source>
</evidence>
<evidence type="ECO:0000259" key="13">
    <source>
        <dbReference type="SMART" id="SM00382"/>
    </source>
</evidence>
<dbReference type="Pfam" id="PF08740">
    <property type="entry name" value="BCS1_N"/>
    <property type="match status" value="1"/>
</dbReference>
<keyword evidence="10" id="KW-0472">Membrane</keyword>
<evidence type="ECO:0000256" key="9">
    <source>
        <dbReference type="ARBA" id="ARBA00023128"/>
    </source>
</evidence>
<dbReference type="Proteomes" id="UP000756921">
    <property type="component" value="Unassembled WGS sequence"/>
</dbReference>
<evidence type="ECO:0000313" key="16">
    <source>
        <dbReference type="Proteomes" id="UP000756921"/>
    </source>
</evidence>
<keyword evidence="8" id="KW-1133">Transmembrane helix</keyword>
<evidence type="ECO:0000313" key="15">
    <source>
        <dbReference type="EMBL" id="KAF9730010.1"/>
    </source>
</evidence>
<dbReference type="AlphaFoldDB" id="A0A9P6G8Z0"/>
<organism evidence="15 16">
    <name type="scientific">Paraphaeosphaeria minitans</name>
    <dbReference type="NCBI Taxonomy" id="565426"/>
    <lineage>
        <taxon>Eukaryota</taxon>
        <taxon>Fungi</taxon>
        <taxon>Dikarya</taxon>
        <taxon>Ascomycota</taxon>
        <taxon>Pezizomycotina</taxon>
        <taxon>Dothideomycetes</taxon>
        <taxon>Pleosporomycetidae</taxon>
        <taxon>Pleosporales</taxon>
        <taxon>Massarineae</taxon>
        <taxon>Didymosphaeriaceae</taxon>
        <taxon>Paraphaeosphaeria</taxon>
    </lineage>
</organism>
<evidence type="ECO:0000256" key="2">
    <source>
        <dbReference type="ARBA" id="ARBA00007448"/>
    </source>
</evidence>
<reference evidence="15" key="1">
    <citation type="journal article" date="2020" name="Mol. Plant Microbe Interact.">
        <title>Genome Sequence of the Biocontrol Agent Coniothyrium minitans strain Conio (IMI 134523).</title>
        <authorList>
            <person name="Patel D."/>
            <person name="Shittu T.A."/>
            <person name="Baroncelli R."/>
            <person name="Muthumeenakshi S."/>
            <person name="Osborne T.H."/>
            <person name="Janganan T.K."/>
            <person name="Sreenivasaprasad S."/>
        </authorList>
    </citation>
    <scope>NUCLEOTIDE SEQUENCE</scope>
    <source>
        <strain evidence="15">Conio</strain>
    </source>
</reference>
<keyword evidence="3" id="KW-0812">Transmembrane</keyword>
<dbReference type="InterPro" id="IPR027417">
    <property type="entry name" value="P-loop_NTPase"/>
</dbReference>
<dbReference type="PROSITE" id="PS00674">
    <property type="entry name" value="AAA"/>
    <property type="match status" value="1"/>
</dbReference>
<dbReference type="InterPro" id="IPR050747">
    <property type="entry name" value="Mitochondrial_chaperone_BCS1"/>
</dbReference>
<keyword evidence="7 12" id="KW-0067">ATP-binding</keyword>
<dbReference type="Pfam" id="PF00004">
    <property type="entry name" value="AAA"/>
    <property type="match status" value="1"/>
</dbReference>
<dbReference type="SUPFAM" id="SSF52540">
    <property type="entry name" value="P-loop containing nucleoside triphosphate hydrolases"/>
    <property type="match status" value="1"/>
</dbReference>
<dbReference type="Gene3D" id="3.40.50.300">
    <property type="entry name" value="P-loop containing nucleotide triphosphate hydrolases"/>
    <property type="match status" value="1"/>
</dbReference>
<dbReference type="GO" id="GO:0005524">
    <property type="term" value="F:ATP binding"/>
    <property type="evidence" value="ECO:0007669"/>
    <property type="project" value="UniProtKB-KW"/>
</dbReference>
<dbReference type="InterPro" id="IPR003959">
    <property type="entry name" value="ATPase_AAA_core"/>
</dbReference>
<evidence type="ECO:0000256" key="6">
    <source>
        <dbReference type="ARBA" id="ARBA00022801"/>
    </source>
</evidence>
<dbReference type="SMART" id="SM01024">
    <property type="entry name" value="BCS1_N"/>
    <property type="match status" value="1"/>
</dbReference>
<evidence type="ECO:0000256" key="4">
    <source>
        <dbReference type="ARBA" id="ARBA00022741"/>
    </source>
</evidence>
<keyword evidence="16" id="KW-1185">Reference proteome</keyword>
<dbReference type="SMART" id="SM00382">
    <property type="entry name" value="AAA"/>
    <property type="match status" value="1"/>
</dbReference>
<dbReference type="InterPro" id="IPR057495">
    <property type="entry name" value="AAA_lid_BCS1"/>
</dbReference>
<sequence>MASSGEFNASHIQSLLSEQTPFLNLFFPGLAPVTSSLWALLTVIPNGYGGLLCFCGLLLVFGKPHLQVTMRSIPNRHIATTIDVPHRDEAYDMLISWVCAQPFAQSARTSLVTVNLKPTTSGDGLIDKKPLHFSPCNGRSYFWHKRNLFIFARHRSQEQFGCTREEVTLSYFGRNSGVLRELLGECRSHYMGLVENKTCVFEHENDRWKSSRSKSKRDAATVVIKEHLKKMLIDDVAEFLDPQTRSWYYARSLPYQRGYLFYGLPGTGKSSFSLSIAGRFDLDLYVLSIPSLSDRSLKTLFAELPQQCVVLLEDVDAVGLDRSQGVITDASSDGRPQKSAGKVSLSTLLNVLDGISSSEGRVLIMTTNHIEHLDPALIRPGRADMRVEFQLADRDMIIQLFFFIYGSEPSNLIQRDGSEDSADEDSADEDSKVNITHNRELRQLAKKLAAKIPEFEFSPAKIMSFLLANKHLPRRAVADVGAWVEKSREERKKLSRTNSWVLNDEDEIDDH</sequence>
<feature type="domain" description="BCS1 N-terminal" evidence="14">
    <location>
        <begin position="53"/>
        <end position="222"/>
    </location>
</feature>
<dbReference type="GO" id="GO:0016887">
    <property type="term" value="F:ATP hydrolysis activity"/>
    <property type="evidence" value="ECO:0007669"/>
    <property type="project" value="InterPro"/>
</dbReference>
<gene>
    <name evidence="15" type="ORF">PMIN01_11943</name>
</gene>
<dbReference type="PANTHER" id="PTHR23070">
    <property type="entry name" value="BCS1 AAA-TYPE ATPASE"/>
    <property type="match status" value="1"/>
</dbReference>
<dbReference type="OrthoDB" id="10251412at2759"/>
<dbReference type="InterPro" id="IPR003593">
    <property type="entry name" value="AAA+_ATPase"/>
</dbReference>
<feature type="domain" description="AAA+ ATPase" evidence="13">
    <location>
        <begin position="255"/>
        <end position="393"/>
    </location>
</feature>
<dbReference type="InterPro" id="IPR014851">
    <property type="entry name" value="BCS1_N"/>
</dbReference>
<comment type="caution">
    <text evidence="15">The sequence shown here is derived from an EMBL/GenBank/DDBJ whole genome shotgun (WGS) entry which is preliminary data.</text>
</comment>
<evidence type="ECO:0000256" key="1">
    <source>
        <dbReference type="ARBA" id="ARBA00004434"/>
    </source>
</evidence>
<evidence type="ECO:0000256" key="7">
    <source>
        <dbReference type="ARBA" id="ARBA00022840"/>
    </source>
</evidence>
<keyword evidence="4 12" id="KW-0547">Nucleotide-binding</keyword>
<accession>A0A9P6G8Z0</accession>
<evidence type="ECO:0000256" key="8">
    <source>
        <dbReference type="ARBA" id="ARBA00022989"/>
    </source>
</evidence>
<keyword evidence="9" id="KW-0496">Mitochondrion</keyword>
<dbReference type="EMBL" id="WJXW01000015">
    <property type="protein sequence ID" value="KAF9730010.1"/>
    <property type="molecule type" value="Genomic_DNA"/>
</dbReference>
<comment type="catalytic activity">
    <reaction evidence="11">
        <text>ATP + H2O = ADP + phosphate + H(+)</text>
        <dbReference type="Rhea" id="RHEA:13065"/>
        <dbReference type="ChEBI" id="CHEBI:15377"/>
        <dbReference type="ChEBI" id="CHEBI:15378"/>
        <dbReference type="ChEBI" id="CHEBI:30616"/>
        <dbReference type="ChEBI" id="CHEBI:43474"/>
        <dbReference type="ChEBI" id="CHEBI:456216"/>
    </reaction>
    <physiologicalReaction direction="left-to-right" evidence="11">
        <dbReference type="Rhea" id="RHEA:13066"/>
    </physiologicalReaction>
</comment>
<comment type="similarity">
    <text evidence="2">Belongs to the AAA ATPase family. BCS1 subfamily.</text>
</comment>